<protein>
    <submittedName>
        <fullName evidence="2">Uncharacterized protein</fullName>
    </submittedName>
</protein>
<name>A0A077EF05_9FLAO</name>
<evidence type="ECO:0000313" key="2">
    <source>
        <dbReference type="EMBL" id="AIL46241.1"/>
    </source>
</evidence>
<dbReference type="EMBL" id="CP007547">
    <property type="protein sequence ID" value="AIL43984.1"/>
    <property type="molecule type" value="Genomic_DNA"/>
</dbReference>
<dbReference type="STRING" id="1338011.BD94_0209"/>
<dbReference type="KEGG" id="eao:BD94_0209"/>
<dbReference type="Proteomes" id="UP000028933">
    <property type="component" value="Chromosome"/>
</dbReference>
<proteinExistence type="predicted"/>
<dbReference type="HOGENOM" id="CLU_3167540_0_0_10"/>
<dbReference type="KEGG" id="eao:BD94_2466"/>
<dbReference type="AlphaFoldDB" id="A0A077EF05"/>
<sequence length="47" mass="5532">MKMTEKKLQKKFCKSGKSFYLCTRKSETTDRRVFGGGEKNKRSLKIK</sequence>
<reference evidence="2" key="2">
    <citation type="journal article" date="2015" name="Genome Biol. Evol.">
        <title>Complete Genome Sequence and Transcriptomic Analysis of the Novel Pathogen Elizabethkingia anophelis in Response to Oxidative Stress.</title>
        <authorList>
            <person name="Li Y."/>
            <person name="Liu Y."/>
            <person name="Chew S.C."/>
            <person name="Tay M."/>
            <person name="Salido M.M."/>
            <person name="Teo J."/>
            <person name="Lauro F.M."/>
            <person name="Givskov M."/>
            <person name="Yang L."/>
        </authorList>
    </citation>
    <scope>NUCLEOTIDE SEQUENCE</scope>
    <source>
        <strain evidence="2">NUHP1</strain>
    </source>
</reference>
<accession>A0A077EF05</accession>
<dbReference type="KEGG" id="eao:BD94_3405"/>
<dbReference type="EMBL" id="CP007547">
    <property type="protein sequence ID" value="AIL47180.1"/>
    <property type="molecule type" value="Genomic_DNA"/>
</dbReference>
<dbReference type="EMBL" id="CP007547">
    <property type="protein sequence ID" value="AIL46241.1"/>
    <property type="molecule type" value="Genomic_DNA"/>
</dbReference>
<reference evidence="2" key="1">
    <citation type="journal article" date="2013" name="Lancet">
        <title>First case of E anophelis outbreak in an intensive-care unit.</title>
        <authorList>
            <person name="Teo J."/>
            <person name="Tan S.Y."/>
            <person name="Tay M."/>
            <person name="Ding Y."/>
            <person name="Kjelleberg S."/>
            <person name="Givskov M."/>
            <person name="Lin R.T."/>
            <person name="Yang L."/>
        </authorList>
    </citation>
    <scope>NUCLEOTIDE SEQUENCE [LARGE SCALE GENOMIC DNA]</scope>
    <source>
        <strain evidence="2">NUHP1</strain>
    </source>
</reference>
<evidence type="ECO:0000313" key="3">
    <source>
        <dbReference type="EMBL" id="AIL47180.1"/>
    </source>
</evidence>
<organism evidence="2 4">
    <name type="scientific">Elizabethkingia anophelis NUHP1</name>
    <dbReference type="NCBI Taxonomy" id="1338011"/>
    <lineage>
        <taxon>Bacteria</taxon>
        <taxon>Pseudomonadati</taxon>
        <taxon>Bacteroidota</taxon>
        <taxon>Flavobacteriia</taxon>
        <taxon>Flavobacteriales</taxon>
        <taxon>Weeksellaceae</taxon>
        <taxon>Elizabethkingia</taxon>
    </lineage>
</organism>
<evidence type="ECO:0000313" key="1">
    <source>
        <dbReference type="EMBL" id="AIL43984.1"/>
    </source>
</evidence>
<evidence type="ECO:0000313" key="4">
    <source>
        <dbReference type="Proteomes" id="UP000028933"/>
    </source>
</evidence>
<gene>
    <name evidence="1" type="ORF">BD94_0209</name>
    <name evidence="2" type="ORF">BD94_2466</name>
    <name evidence="3" type="ORF">BD94_3405</name>
</gene>